<comment type="caution">
    <text evidence="4">The sequence shown here is derived from an EMBL/GenBank/DDBJ whole genome shotgun (WGS) entry which is preliminary data.</text>
</comment>
<accession>A0A5C8KM92</accession>
<evidence type="ECO:0000256" key="1">
    <source>
        <dbReference type="ARBA" id="ARBA00006252"/>
    </source>
</evidence>
<name>A0A5C8KM92_9GAMM</name>
<dbReference type="EMBL" id="VRTS01000007">
    <property type="protein sequence ID" value="TXK60996.1"/>
    <property type="molecule type" value="Genomic_DNA"/>
</dbReference>
<dbReference type="GO" id="GO:0005829">
    <property type="term" value="C:cytosol"/>
    <property type="evidence" value="ECO:0007669"/>
    <property type="project" value="TreeGrafter"/>
</dbReference>
<evidence type="ECO:0000256" key="2">
    <source>
        <dbReference type="ARBA" id="ARBA00023002"/>
    </source>
</evidence>
<dbReference type="InterPro" id="IPR003680">
    <property type="entry name" value="Flavodoxin_fold"/>
</dbReference>
<keyword evidence="5" id="KW-1185">Reference proteome</keyword>
<reference evidence="4 5" key="1">
    <citation type="submission" date="2019-08" db="EMBL/GenBank/DDBJ databases">
        <authorList>
            <person name="Karlyshev A.V."/>
        </authorList>
    </citation>
    <scope>NUCLEOTIDE SEQUENCE [LARGE SCALE GENOMIC DNA]</scope>
    <source>
        <strain evidence="4 5">Alg18-2.2</strain>
    </source>
</reference>
<dbReference type="InterPro" id="IPR051545">
    <property type="entry name" value="NAD(P)H_dehydrogenase_qn"/>
</dbReference>
<feature type="domain" description="Flavodoxin-like fold" evidence="3">
    <location>
        <begin position="4"/>
        <end position="186"/>
    </location>
</feature>
<dbReference type="AlphaFoldDB" id="A0A5C8KM92"/>
<proteinExistence type="inferred from homology"/>
<dbReference type="Proteomes" id="UP000321248">
    <property type="component" value="Unassembled WGS sequence"/>
</dbReference>
<dbReference type="PANTHER" id="PTHR10204:SF34">
    <property type="entry name" value="NAD(P)H DEHYDROGENASE [QUINONE] 1 ISOFORM 1"/>
    <property type="match status" value="1"/>
</dbReference>
<dbReference type="SUPFAM" id="SSF52218">
    <property type="entry name" value="Flavoproteins"/>
    <property type="match status" value="1"/>
</dbReference>
<dbReference type="PANTHER" id="PTHR10204">
    <property type="entry name" value="NAD P H OXIDOREDUCTASE-RELATED"/>
    <property type="match status" value="1"/>
</dbReference>
<dbReference type="Gene3D" id="3.40.50.360">
    <property type="match status" value="1"/>
</dbReference>
<sequence length="194" mass="21421">MSQRIVVIQGHPDPSPERYCRALADAYASAAESAGHEVRRLDVAALGLPPLVSRADWQQDNLPPAVAEAQEAIEWAGHVVLVYPLWLGDVPAALKAFLEQVLRPGFAFTRKEDGSVGPSRLKGRSAHVIVTMGMPGVAYRVYFRAHSLKSLKRNILHFVGIRPVRTTLVGMVEAGDKRREEWLQRIAEAGRQGR</sequence>
<dbReference type="GO" id="GO:0003955">
    <property type="term" value="F:NAD(P)H dehydrogenase (quinone) activity"/>
    <property type="evidence" value="ECO:0007669"/>
    <property type="project" value="TreeGrafter"/>
</dbReference>
<gene>
    <name evidence="4" type="ORF">FU658_10480</name>
</gene>
<evidence type="ECO:0000313" key="4">
    <source>
        <dbReference type="EMBL" id="TXK60996.1"/>
    </source>
</evidence>
<dbReference type="InterPro" id="IPR029039">
    <property type="entry name" value="Flavoprotein-like_sf"/>
</dbReference>
<organism evidence="4 5">
    <name type="scientific">Alkalisalibacterium limincola</name>
    <dbReference type="NCBI Taxonomy" id="2699169"/>
    <lineage>
        <taxon>Bacteria</taxon>
        <taxon>Pseudomonadati</taxon>
        <taxon>Pseudomonadota</taxon>
        <taxon>Gammaproteobacteria</taxon>
        <taxon>Lysobacterales</taxon>
        <taxon>Lysobacteraceae</taxon>
        <taxon>Alkalisalibacterium</taxon>
    </lineage>
</organism>
<evidence type="ECO:0000259" key="3">
    <source>
        <dbReference type="Pfam" id="PF02525"/>
    </source>
</evidence>
<protein>
    <submittedName>
        <fullName evidence="4">NAD(P)H-dependent oxidoreductase</fullName>
    </submittedName>
</protein>
<keyword evidence="2" id="KW-0560">Oxidoreductase</keyword>
<dbReference type="RefSeq" id="WP_147892039.1">
    <property type="nucleotide sequence ID" value="NZ_VRTS01000007.1"/>
</dbReference>
<comment type="similarity">
    <text evidence="1">Belongs to the NAD(P)H dehydrogenase (quinone) family.</text>
</comment>
<dbReference type="OrthoDB" id="9798454at2"/>
<dbReference type="Pfam" id="PF02525">
    <property type="entry name" value="Flavodoxin_2"/>
    <property type="match status" value="1"/>
</dbReference>
<evidence type="ECO:0000313" key="5">
    <source>
        <dbReference type="Proteomes" id="UP000321248"/>
    </source>
</evidence>